<keyword evidence="1" id="KW-0175">Coiled coil</keyword>
<reference evidence="3 4" key="1">
    <citation type="submission" date="2018-02" db="EMBL/GenBank/DDBJ databases">
        <title>Draft genome of wild Prunus yedoensis var. nudiflora.</title>
        <authorList>
            <person name="Baek S."/>
            <person name="Kim J.-H."/>
            <person name="Choi K."/>
            <person name="Kim G.-B."/>
            <person name="Cho A."/>
            <person name="Jang H."/>
            <person name="Shin C.-H."/>
            <person name="Yu H.-J."/>
            <person name="Mun J.-H."/>
        </authorList>
    </citation>
    <scope>NUCLEOTIDE SEQUENCE [LARGE SCALE GENOMIC DNA]</scope>
    <source>
        <strain evidence="4">cv. Jeju island</strain>
        <tissue evidence="3">Leaf</tissue>
    </source>
</reference>
<evidence type="ECO:0000256" key="2">
    <source>
        <dbReference type="SAM" id="Phobius"/>
    </source>
</evidence>
<gene>
    <name evidence="3" type="ORF">Pyn_17220</name>
</gene>
<dbReference type="Proteomes" id="UP000250321">
    <property type="component" value="Unassembled WGS sequence"/>
</dbReference>
<keyword evidence="2" id="KW-1133">Transmembrane helix</keyword>
<organism evidence="3 4">
    <name type="scientific">Prunus yedoensis var. nudiflora</name>
    <dbReference type="NCBI Taxonomy" id="2094558"/>
    <lineage>
        <taxon>Eukaryota</taxon>
        <taxon>Viridiplantae</taxon>
        <taxon>Streptophyta</taxon>
        <taxon>Embryophyta</taxon>
        <taxon>Tracheophyta</taxon>
        <taxon>Spermatophyta</taxon>
        <taxon>Magnoliopsida</taxon>
        <taxon>eudicotyledons</taxon>
        <taxon>Gunneridae</taxon>
        <taxon>Pentapetalae</taxon>
        <taxon>rosids</taxon>
        <taxon>fabids</taxon>
        <taxon>Rosales</taxon>
        <taxon>Rosaceae</taxon>
        <taxon>Amygdaloideae</taxon>
        <taxon>Amygdaleae</taxon>
        <taxon>Prunus</taxon>
    </lineage>
</organism>
<evidence type="ECO:0000256" key="1">
    <source>
        <dbReference type="SAM" id="Coils"/>
    </source>
</evidence>
<keyword evidence="4" id="KW-1185">Reference proteome</keyword>
<evidence type="ECO:0000313" key="3">
    <source>
        <dbReference type="EMBL" id="PQQ04097.1"/>
    </source>
</evidence>
<protein>
    <recommendedName>
        <fullName evidence="5">Zinc finger GRF-type domain-containing protein</fullName>
    </recommendedName>
</protein>
<feature type="transmembrane region" description="Helical" evidence="2">
    <location>
        <begin position="137"/>
        <end position="163"/>
    </location>
</feature>
<evidence type="ECO:0000313" key="4">
    <source>
        <dbReference type="Proteomes" id="UP000250321"/>
    </source>
</evidence>
<keyword evidence="2" id="KW-0472">Membrane</keyword>
<feature type="coiled-coil region" evidence="1">
    <location>
        <begin position="71"/>
        <end position="126"/>
    </location>
</feature>
<keyword evidence="2" id="KW-0812">Transmembrane</keyword>
<dbReference type="PANTHER" id="PTHR33248">
    <property type="entry name" value="ZINC ION-BINDING PROTEIN"/>
    <property type="match status" value="1"/>
</dbReference>
<comment type="caution">
    <text evidence="3">The sequence shown here is derived from an EMBL/GenBank/DDBJ whole genome shotgun (WGS) entry which is preliminary data.</text>
</comment>
<dbReference type="EMBL" id="PJQY01001269">
    <property type="protein sequence ID" value="PQQ04097.1"/>
    <property type="molecule type" value="Genomic_DNA"/>
</dbReference>
<name>A0A314YDE0_PRUYE</name>
<dbReference type="AlphaFoldDB" id="A0A314YDE0"/>
<dbReference type="OrthoDB" id="1138703at2759"/>
<accession>A0A314YDE0</accession>
<proteinExistence type="predicted"/>
<evidence type="ECO:0008006" key="5">
    <source>
        <dbReference type="Google" id="ProtNLM"/>
    </source>
</evidence>
<sequence length="176" mass="20588">MSQISSSSTSQSPSARKLCRCGGYIKTWTSWTDLNPRRRFEACEMSRRSRGNGHHWEWLDATTCARGKELIPGLLRRMRAMEEDLKLIEEQKKEVEDKLKMVEREKKELEYKVGELGKQKRVLEENRMGQRPRENRIWGVSFLSMGLGFLVIMMMLCILSNWLTFPGGNSKKRMIN</sequence>